<evidence type="ECO:0000256" key="10">
    <source>
        <dbReference type="SAM" id="SignalP"/>
    </source>
</evidence>
<dbReference type="Pfam" id="PF14980">
    <property type="entry name" value="TIP39"/>
    <property type="match status" value="1"/>
</dbReference>
<evidence type="ECO:0000256" key="8">
    <source>
        <dbReference type="ARBA" id="ARBA00030147"/>
    </source>
</evidence>
<dbReference type="PANTHER" id="PTHR28585:SF1">
    <property type="entry name" value="TUBEROINFUNDIBULAR PEPTIDE OF 39 RESIDUES"/>
    <property type="match status" value="1"/>
</dbReference>
<feature type="region of interest" description="Disordered" evidence="9">
    <location>
        <begin position="47"/>
        <end position="97"/>
    </location>
</feature>
<evidence type="ECO:0000256" key="1">
    <source>
        <dbReference type="ARBA" id="ARBA00004613"/>
    </source>
</evidence>
<keyword evidence="6 10" id="KW-0732">Signal</keyword>
<dbReference type="PANTHER" id="PTHR28585">
    <property type="entry name" value="TUBEROINFUNDIBULAR PEPTIDE OF 39 RESIDUES"/>
    <property type="match status" value="1"/>
</dbReference>
<dbReference type="AlphaFoldDB" id="A0AA40LFJ0"/>
<gene>
    <name evidence="11" type="ORF">QTO34_010138</name>
</gene>
<comment type="similarity">
    <text evidence="2">Belongs to the parathyroid hormone family.</text>
</comment>
<evidence type="ECO:0000313" key="11">
    <source>
        <dbReference type="EMBL" id="KAK1329954.1"/>
    </source>
</evidence>
<dbReference type="InterPro" id="IPR029396">
    <property type="entry name" value="TIP39"/>
</dbReference>
<evidence type="ECO:0000256" key="6">
    <source>
        <dbReference type="ARBA" id="ARBA00022729"/>
    </source>
</evidence>
<evidence type="ECO:0000256" key="9">
    <source>
        <dbReference type="SAM" id="MobiDB-lite"/>
    </source>
</evidence>
<feature type="chain" id="PRO_5041371405" description="Tuberoinfundibular peptide of 39 residues" evidence="10">
    <location>
        <begin position="29"/>
        <end position="245"/>
    </location>
</feature>
<sequence>METRQVPRSSRARLLLLLLLLVPWGVRTASGAALPPAGVFRYVRRPEFPGRGEGGEPRGRQRPGKRAETRGEERCGWTGKHETQKDTGWEGPLRDLKGVKAEPGSLLERRFLGSGDVPGPAPGGGRPGPQTCLCTPGAPKLGSRDRDPHRAKGAEDRDRAAPRTVQQPGFELDREEDRGWRAEGLDTRLRTPGGTWAAWAGPPSRRSLALADDAAFRERARMLAALERRRWLNSYMHRLLVLDAR</sequence>
<proteinExistence type="inferred from homology"/>
<reference evidence="11" key="1">
    <citation type="submission" date="2023-06" db="EMBL/GenBank/DDBJ databases">
        <title>Reference genome for the Northern bat (Eptesicus nilssonii), a most northern bat species.</title>
        <authorList>
            <person name="Laine V.N."/>
            <person name="Pulliainen A.T."/>
            <person name="Lilley T.M."/>
        </authorList>
    </citation>
    <scope>NUCLEOTIDE SEQUENCE</scope>
    <source>
        <strain evidence="11">BLF_Eptnil</strain>
        <tissue evidence="11">Kidney</tissue>
    </source>
</reference>
<name>A0AA40LFJ0_CNENI</name>
<protein>
    <recommendedName>
        <fullName evidence="3">Tuberoinfundibular peptide of 39 residues</fullName>
    </recommendedName>
    <alternativeName>
        <fullName evidence="8">Parathyroid hormone 2</fullName>
    </alternativeName>
</protein>
<keyword evidence="5" id="KW-0165">Cleavage on pair of basic residues</keyword>
<comment type="subcellular location">
    <subcellularLocation>
        <location evidence="1">Secreted</location>
    </subcellularLocation>
</comment>
<feature type="signal peptide" evidence="10">
    <location>
        <begin position="1"/>
        <end position="28"/>
    </location>
</feature>
<comment type="caution">
    <text evidence="11">The sequence shown here is derived from an EMBL/GenBank/DDBJ whole genome shotgun (WGS) entry which is preliminary data.</text>
</comment>
<keyword evidence="12" id="KW-1185">Reference proteome</keyword>
<evidence type="ECO:0000256" key="2">
    <source>
        <dbReference type="ARBA" id="ARBA00006307"/>
    </source>
</evidence>
<feature type="compositionally biased region" description="Basic and acidic residues" evidence="9">
    <location>
        <begin position="142"/>
        <end position="161"/>
    </location>
</feature>
<dbReference type="EMBL" id="JAULJE010000021">
    <property type="protein sequence ID" value="KAK1329954.1"/>
    <property type="molecule type" value="Genomic_DNA"/>
</dbReference>
<accession>A0AA40LFJ0</accession>
<organism evidence="11 12">
    <name type="scientific">Cnephaeus nilssonii</name>
    <name type="common">Northern bat</name>
    <name type="synonym">Eptesicus nilssonii</name>
    <dbReference type="NCBI Taxonomy" id="3371016"/>
    <lineage>
        <taxon>Eukaryota</taxon>
        <taxon>Metazoa</taxon>
        <taxon>Chordata</taxon>
        <taxon>Craniata</taxon>
        <taxon>Vertebrata</taxon>
        <taxon>Euteleostomi</taxon>
        <taxon>Mammalia</taxon>
        <taxon>Eutheria</taxon>
        <taxon>Laurasiatheria</taxon>
        <taxon>Chiroptera</taxon>
        <taxon>Yangochiroptera</taxon>
        <taxon>Vespertilionidae</taxon>
        <taxon>Cnephaeus</taxon>
    </lineage>
</organism>
<dbReference type="Proteomes" id="UP001177744">
    <property type="component" value="Unassembled WGS sequence"/>
</dbReference>
<evidence type="ECO:0000313" key="12">
    <source>
        <dbReference type="Proteomes" id="UP001177744"/>
    </source>
</evidence>
<evidence type="ECO:0000256" key="3">
    <source>
        <dbReference type="ARBA" id="ARBA00021831"/>
    </source>
</evidence>
<evidence type="ECO:0000256" key="7">
    <source>
        <dbReference type="ARBA" id="ARBA00023320"/>
    </source>
</evidence>
<dbReference type="GO" id="GO:0007218">
    <property type="term" value="P:neuropeptide signaling pathway"/>
    <property type="evidence" value="ECO:0007669"/>
    <property type="project" value="UniProtKB-KW"/>
</dbReference>
<keyword evidence="4" id="KW-0964">Secreted</keyword>
<feature type="region of interest" description="Disordered" evidence="9">
    <location>
        <begin position="110"/>
        <end position="176"/>
    </location>
</feature>
<keyword evidence="7" id="KW-0527">Neuropeptide</keyword>
<evidence type="ECO:0000256" key="5">
    <source>
        <dbReference type="ARBA" id="ARBA00022685"/>
    </source>
</evidence>
<dbReference type="GO" id="GO:0005576">
    <property type="term" value="C:extracellular region"/>
    <property type="evidence" value="ECO:0007669"/>
    <property type="project" value="UniProtKB-SubCell"/>
</dbReference>
<evidence type="ECO:0000256" key="4">
    <source>
        <dbReference type="ARBA" id="ARBA00022525"/>
    </source>
</evidence>